<keyword evidence="2" id="KW-0560">Oxidoreductase</keyword>
<organism evidence="4 5">
    <name type="scientific">Litorilinea aerophila</name>
    <dbReference type="NCBI Taxonomy" id="1204385"/>
    <lineage>
        <taxon>Bacteria</taxon>
        <taxon>Bacillati</taxon>
        <taxon>Chloroflexota</taxon>
        <taxon>Caldilineae</taxon>
        <taxon>Caldilineales</taxon>
        <taxon>Caldilineaceae</taxon>
        <taxon>Litorilinea</taxon>
    </lineage>
</organism>
<dbReference type="Pfam" id="PF13561">
    <property type="entry name" value="adh_short_C2"/>
    <property type="match status" value="1"/>
</dbReference>
<keyword evidence="5" id="KW-1185">Reference proteome</keyword>
<dbReference type="PRINTS" id="PR00080">
    <property type="entry name" value="SDRFAMILY"/>
</dbReference>
<dbReference type="InterPro" id="IPR050259">
    <property type="entry name" value="SDR"/>
</dbReference>
<evidence type="ECO:0000313" key="5">
    <source>
        <dbReference type="Proteomes" id="UP000317371"/>
    </source>
</evidence>
<dbReference type="PANTHER" id="PTHR42879:SF2">
    <property type="entry name" value="3-OXOACYL-[ACYL-CARRIER-PROTEIN] REDUCTASE FABG"/>
    <property type="match status" value="1"/>
</dbReference>
<dbReference type="GO" id="GO:0016491">
    <property type="term" value="F:oxidoreductase activity"/>
    <property type="evidence" value="ECO:0007669"/>
    <property type="project" value="UniProtKB-KW"/>
</dbReference>
<dbReference type="Gene3D" id="3.40.50.720">
    <property type="entry name" value="NAD(P)-binding Rossmann-like Domain"/>
    <property type="match status" value="1"/>
</dbReference>
<evidence type="ECO:0000256" key="1">
    <source>
        <dbReference type="ARBA" id="ARBA00006484"/>
    </source>
</evidence>
<dbReference type="PROSITE" id="PS00061">
    <property type="entry name" value="ADH_SHORT"/>
    <property type="match status" value="1"/>
</dbReference>
<dbReference type="SMART" id="SM00822">
    <property type="entry name" value="PKS_KR"/>
    <property type="match status" value="1"/>
</dbReference>
<sequence length="249" mass="26014">MNARHRRFEGKVALVTGSSTGIGAAIATQLAQEGAAVGLVGRRAHLLEAKAAELRAAGHEVVAVPGDISTDAQAIVQVVVDRFGRLDVLVNNAAVSAGMGVEEMPFEAWRHVMAINLDGAFAMVQAAVPHLIASRGNILHISSISSIAGEFDDAAYAASKAGLEGLSRKLALELARLGVRSNVIRPGLIRTEAFEGMPEDFFKAQLPLIPLGTIGQPEDIARAVAFLCSDEARFITGAVLTIDGGESAK</sequence>
<dbReference type="Proteomes" id="UP000317371">
    <property type="component" value="Unassembled WGS sequence"/>
</dbReference>
<accession>A0A540V9L1</accession>
<protein>
    <submittedName>
        <fullName evidence="4">SDR family oxidoreductase</fullName>
    </submittedName>
</protein>
<dbReference type="InterPro" id="IPR002347">
    <property type="entry name" value="SDR_fam"/>
</dbReference>
<dbReference type="InParanoid" id="A0A540V9L1"/>
<evidence type="ECO:0000256" key="2">
    <source>
        <dbReference type="ARBA" id="ARBA00023002"/>
    </source>
</evidence>
<dbReference type="RefSeq" id="WP_141612162.1">
    <property type="nucleotide sequence ID" value="NZ_VIGC02000039.1"/>
</dbReference>
<evidence type="ECO:0000259" key="3">
    <source>
        <dbReference type="SMART" id="SM00822"/>
    </source>
</evidence>
<name>A0A540V9L1_9CHLR</name>
<comment type="similarity">
    <text evidence="1">Belongs to the short-chain dehydrogenases/reductases (SDR) family.</text>
</comment>
<dbReference type="InterPro" id="IPR036291">
    <property type="entry name" value="NAD(P)-bd_dom_sf"/>
</dbReference>
<dbReference type="PRINTS" id="PR00081">
    <property type="entry name" value="GDHRDH"/>
</dbReference>
<dbReference type="InterPro" id="IPR057326">
    <property type="entry name" value="KR_dom"/>
</dbReference>
<dbReference type="AlphaFoldDB" id="A0A540V9L1"/>
<feature type="domain" description="Ketoreductase" evidence="3">
    <location>
        <begin position="11"/>
        <end position="192"/>
    </location>
</feature>
<dbReference type="GO" id="GO:0032787">
    <property type="term" value="P:monocarboxylic acid metabolic process"/>
    <property type="evidence" value="ECO:0007669"/>
    <property type="project" value="UniProtKB-ARBA"/>
</dbReference>
<dbReference type="EMBL" id="VIGC01000039">
    <property type="protein sequence ID" value="TQE93460.1"/>
    <property type="molecule type" value="Genomic_DNA"/>
</dbReference>
<gene>
    <name evidence="4" type="ORF">FKZ61_21155</name>
</gene>
<proteinExistence type="inferred from homology"/>
<dbReference type="InterPro" id="IPR020904">
    <property type="entry name" value="Sc_DH/Rdtase_CS"/>
</dbReference>
<evidence type="ECO:0000313" key="4">
    <source>
        <dbReference type="EMBL" id="TQE93460.1"/>
    </source>
</evidence>
<reference evidence="4 5" key="1">
    <citation type="submission" date="2019-06" db="EMBL/GenBank/DDBJ databases">
        <title>Genome sequence of Litorilinea aerophila BAA-2444.</title>
        <authorList>
            <person name="Maclea K.S."/>
            <person name="Maurais E.G."/>
            <person name="Iannazzi L.C."/>
        </authorList>
    </citation>
    <scope>NUCLEOTIDE SEQUENCE [LARGE SCALE GENOMIC DNA]</scope>
    <source>
        <strain evidence="4 5">ATCC BAA-2444</strain>
    </source>
</reference>
<dbReference type="OrthoDB" id="9803333at2"/>
<dbReference type="PANTHER" id="PTHR42879">
    <property type="entry name" value="3-OXOACYL-(ACYL-CARRIER-PROTEIN) REDUCTASE"/>
    <property type="match status" value="1"/>
</dbReference>
<dbReference type="SUPFAM" id="SSF51735">
    <property type="entry name" value="NAD(P)-binding Rossmann-fold domains"/>
    <property type="match status" value="1"/>
</dbReference>
<dbReference type="FunFam" id="3.40.50.720:FF:000084">
    <property type="entry name" value="Short-chain dehydrogenase reductase"/>
    <property type="match status" value="1"/>
</dbReference>
<comment type="caution">
    <text evidence="4">The sequence shown here is derived from an EMBL/GenBank/DDBJ whole genome shotgun (WGS) entry which is preliminary data.</text>
</comment>